<sequence>MPLVHGDDKAYEMARSLLPSTGRKVARKDKALITRGSRHAARGRMTLLEQDPESADDCPDLDEDTTLEIRHVVWRRRLRDKVNPFQRWARALTADLPRDNRLKRVRGLLPQGLIGEHALDHLSGDAHFESTAEKEIEEARRRAYRRQRRGRHLDPGLLAELLRELVRVPGGQRAFNDYLKQACATCWTHQRGHDGRRHVVWHGKGPTRLLMGVHDVLPFLQVLTHDRWRAPPLKGTPSLPEATQAAYTFLGSFREHHGDLAATLAAIPRRQLPASVHQPRSHFRPRVPLQVDGAHSRPTPERGAA</sequence>
<reference evidence="2 3" key="1">
    <citation type="submission" date="2021-02" db="EMBL/GenBank/DDBJ databases">
        <title>De Novo genome assembly of isolated myxobacteria.</title>
        <authorList>
            <person name="Stevens D.C."/>
        </authorList>
    </citation>
    <scope>NUCLEOTIDE SEQUENCE [LARGE SCALE GENOMIC DNA]</scope>
    <source>
        <strain evidence="3">SCPEA02</strain>
    </source>
</reference>
<evidence type="ECO:0000313" key="3">
    <source>
        <dbReference type="Proteomes" id="UP000662747"/>
    </source>
</evidence>
<evidence type="ECO:0000313" key="2">
    <source>
        <dbReference type="EMBL" id="QSQ22543.1"/>
    </source>
</evidence>
<feature type="compositionally biased region" description="Basic and acidic residues" evidence="1">
    <location>
        <begin position="294"/>
        <end position="305"/>
    </location>
</feature>
<dbReference type="EMBL" id="CP071090">
    <property type="protein sequence ID" value="QSQ22543.1"/>
    <property type="molecule type" value="Genomic_DNA"/>
</dbReference>
<dbReference type="RefSeq" id="WP_206724119.1">
    <property type="nucleotide sequence ID" value="NZ_CP071090.1"/>
</dbReference>
<proteinExistence type="predicted"/>
<name>A0ABX7NVP4_9BACT</name>
<dbReference type="Proteomes" id="UP000662747">
    <property type="component" value="Chromosome"/>
</dbReference>
<gene>
    <name evidence="2" type="ORF">JY651_46800</name>
</gene>
<keyword evidence="3" id="KW-1185">Reference proteome</keyword>
<evidence type="ECO:0000256" key="1">
    <source>
        <dbReference type="SAM" id="MobiDB-lite"/>
    </source>
</evidence>
<accession>A0ABX7NVP4</accession>
<protein>
    <submittedName>
        <fullName evidence="2">Uncharacterized protein</fullName>
    </submittedName>
</protein>
<feature type="region of interest" description="Disordered" evidence="1">
    <location>
        <begin position="274"/>
        <end position="305"/>
    </location>
</feature>
<organism evidence="2 3">
    <name type="scientific">Pyxidicoccus parkwayensis</name>
    <dbReference type="NCBI Taxonomy" id="2813578"/>
    <lineage>
        <taxon>Bacteria</taxon>
        <taxon>Pseudomonadati</taxon>
        <taxon>Myxococcota</taxon>
        <taxon>Myxococcia</taxon>
        <taxon>Myxococcales</taxon>
        <taxon>Cystobacterineae</taxon>
        <taxon>Myxococcaceae</taxon>
        <taxon>Pyxidicoccus</taxon>
    </lineage>
</organism>